<keyword evidence="3" id="KW-1185">Reference proteome</keyword>
<protein>
    <submittedName>
        <fullName evidence="2">Uncharacterized protein</fullName>
    </submittedName>
</protein>
<feature type="transmembrane region" description="Helical" evidence="1">
    <location>
        <begin position="12"/>
        <end position="31"/>
    </location>
</feature>
<feature type="transmembrane region" description="Helical" evidence="1">
    <location>
        <begin position="210"/>
        <end position="231"/>
    </location>
</feature>
<keyword evidence="1" id="KW-1133">Transmembrane helix</keyword>
<accession>A0AA39LLY0</accession>
<keyword evidence="1" id="KW-0812">Transmembrane</keyword>
<dbReference type="AlphaFoldDB" id="A0AA39LLY0"/>
<comment type="caution">
    <text evidence="2">The sequence shown here is derived from an EMBL/GenBank/DDBJ whole genome shotgun (WGS) entry which is preliminary data.</text>
</comment>
<evidence type="ECO:0000313" key="2">
    <source>
        <dbReference type="EMBL" id="KAK0402556.1"/>
    </source>
</evidence>
<sequence length="287" mass="33063">MEYIIVVGYTEMIASLISFLSSFRIFWVIFFTGELRKMDSYQIMALIAFMECWQMSATLLGGLMVVMQSTINEILYTIVANVAITSWMTLLVLRFCLSLNRFTVLTRLSHARFLKRPYFHRLLLVFPVLVLLSTLTLCIIYKHPFVMVIELGGWNFLESTPIRPMESFFSNGMSFSAFAVYVATFTYIIKIKKQTNTRADLGEIRILISSALAFSYEMCMIILFHCIFPFIDVPAWSIGVIGILWSFLPGFNGIMLLAINRSFRARFFHHKNSNVPSIFVSVVHRHS</sequence>
<feature type="transmembrane region" description="Helical" evidence="1">
    <location>
        <begin position="74"/>
        <end position="97"/>
    </location>
</feature>
<feature type="transmembrane region" description="Helical" evidence="1">
    <location>
        <begin position="168"/>
        <end position="189"/>
    </location>
</feature>
<feature type="transmembrane region" description="Helical" evidence="1">
    <location>
        <begin position="237"/>
        <end position="259"/>
    </location>
</feature>
<dbReference type="EMBL" id="JAUCMV010000004">
    <property type="protein sequence ID" value="KAK0402556.1"/>
    <property type="molecule type" value="Genomic_DNA"/>
</dbReference>
<evidence type="ECO:0000256" key="1">
    <source>
        <dbReference type="SAM" id="Phobius"/>
    </source>
</evidence>
<feature type="transmembrane region" description="Helical" evidence="1">
    <location>
        <begin position="43"/>
        <end position="68"/>
    </location>
</feature>
<evidence type="ECO:0000313" key="3">
    <source>
        <dbReference type="Proteomes" id="UP001175271"/>
    </source>
</evidence>
<gene>
    <name evidence="2" type="ORF">QR680_016400</name>
</gene>
<proteinExistence type="predicted"/>
<organism evidence="2 3">
    <name type="scientific">Steinernema hermaphroditum</name>
    <dbReference type="NCBI Taxonomy" id="289476"/>
    <lineage>
        <taxon>Eukaryota</taxon>
        <taxon>Metazoa</taxon>
        <taxon>Ecdysozoa</taxon>
        <taxon>Nematoda</taxon>
        <taxon>Chromadorea</taxon>
        <taxon>Rhabditida</taxon>
        <taxon>Tylenchina</taxon>
        <taxon>Panagrolaimomorpha</taxon>
        <taxon>Strongyloidoidea</taxon>
        <taxon>Steinernematidae</taxon>
        <taxon>Steinernema</taxon>
    </lineage>
</organism>
<name>A0AA39LLY0_9BILA</name>
<dbReference type="Proteomes" id="UP001175271">
    <property type="component" value="Unassembled WGS sequence"/>
</dbReference>
<reference evidence="2" key="1">
    <citation type="submission" date="2023-06" db="EMBL/GenBank/DDBJ databases">
        <title>Genomic analysis of the entomopathogenic nematode Steinernema hermaphroditum.</title>
        <authorList>
            <person name="Schwarz E.M."/>
            <person name="Heppert J.K."/>
            <person name="Baniya A."/>
            <person name="Schwartz H.T."/>
            <person name="Tan C.-H."/>
            <person name="Antoshechkin I."/>
            <person name="Sternberg P.W."/>
            <person name="Goodrich-Blair H."/>
            <person name="Dillman A.R."/>
        </authorList>
    </citation>
    <scope>NUCLEOTIDE SEQUENCE</scope>
    <source>
        <strain evidence="2">PS9179</strain>
        <tissue evidence="2">Whole animal</tissue>
    </source>
</reference>
<feature type="transmembrane region" description="Helical" evidence="1">
    <location>
        <begin position="118"/>
        <end position="142"/>
    </location>
</feature>
<keyword evidence="1" id="KW-0472">Membrane</keyword>